<keyword evidence="5 9" id="KW-1133">Transmembrane helix</keyword>
<comment type="subcellular location">
    <subcellularLocation>
        <location evidence="1">Membrane</location>
        <topology evidence="1">Multi-pass membrane protein</topology>
    </subcellularLocation>
</comment>
<evidence type="ECO:0000256" key="7">
    <source>
        <dbReference type="ARBA" id="ARBA00023170"/>
    </source>
</evidence>
<feature type="transmembrane region" description="Helical" evidence="9">
    <location>
        <begin position="193"/>
        <end position="212"/>
    </location>
</feature>
<keyword evidence="3 9" id="KW-0812">Transmembrane</keyword>
<dbReference type="GO" id="GO:0004984">
    <property type="term" value="F:olfactory receptor activity"/>
    <property type="evidence" value="ECO:0007669"/>
    <property type="project" value="InterPro"/>
</dbReference>
<keyword evidence="4" id="KW-0552">Olfaction</keyword>
<dbReference type="GO" id="GO:0005886">
    <property type="term" value="C:plasma membrane"/>
    <property type="evidence" value="ECO:0007669"/>
    <property type="project" value="TreeGrafter"/>
</dbReference>
<evidence type="ECO:0000313" key="11">
    <source>
        <dbReference type="Proteomes" id="UP000639338"/>
    </source>
</evidence>
<reference evidence="10 11" key="1">
    <citation type="submission" date="2020-08" db="EMBL/GenBank/DDBJ databases">
        <title>Aphidius gifuensis genome sequencing and assembly.</title>
        <authorList>
            <person name="Du Z."/>
        </authorList>
    </citation>
    <scope>NUCLEOTIDE SEQUENCE [LARGE SCALE GENOMIC DNA]</scope>
    <source>
        <strain evidence="10">YNYX2018</strain>
        <tissue evidence="10">Adults</tissue>
    </source>
</reference>
<name>A0A834XPQ8_APHGI</name>
<dbReference type="GO" id="GO:0007165">
    <property type="term" value="P:signal transduction"/>
    <property type="evidence" value="ECO:0007669"/>
    <property type="project" value="UniProtKB-KW"/>
</dbReference>
<evidence type="ECO:0000256" key="4">
    <source>
        <dbReference type="ARBA" id="ARBA00022725"/>
    </source>
</evidence>
<organism evidence="10 11">
    <name type="scientific">Aphidius gifuensis</name>
    <name type="common">Parasitoid wasp</name>
    <dbReference type="NCBI Taxonomy" id="684658"/>
    <lineage>
        <taxon>Eukaryota</taxon>
        <taxon>Metazoa</taxon>
        <taxon>Ecdysozoa</taxon>
        <taxon>Arthropoda</taxon>
        <taxon>Hexapoda</taxon>
        <taxon>Insecta</taxon>
        <taxon>Pterygota</taxon>
        <taxon>Neoptera</taxon>
        <taxon>Endopterygota</taxon>
        <taxon>Hymenoptera</taxon>
        <taxon>Apocrita</taxon>
        <taxon>Ichneumonoidea</taxon>
        <taxon>Braconidae</taxon>
        <taxon>Aphidiinae</taxon>
        <taxon>Aphidius</taxon>
    </lineage>
</organism>
<evidence type="ECO:0000256" key="6">
    <source>
        <dbReference type="ARBA" id="ARBA00023136"/>
    </source>
</evidence>
<evidence type="ECO:0000256" key="8">
    <source>
        <dbReference type="ARBA" id="ARBA00023224"/>
    </source>
</evidence>
<evidence type="ECO:0000313" key="10">
    <source>
        <dbReference type="EMBL" id="KAF7989154.1"/>
    </source>
</evidence>
<feature type="transmembrane region" description="Helical" evidence="9">
    <location>
        <begin position="54"/>
        <end position="78"/>
    </location>
</feature>
<evidence type="ECO:0000256" key="2">
    <source>
        <dbReference type="ARBA" id="ARBA00022606"/>
    </source>
</evidence>
<proteinExistence type="predicted"/>
<keyword evidence="11" id="KW-1185">Reference proteome</keyword>
<keyword evidence="6 9" id="KW-0472">Membrane</keyword>
<dbReference type="EMBL" id="JACMRX010000005">
    <property type="protein sequence ID" value="KAF7989154.1"/>
    <property type="molecule type" value="Genomic_DNA"/>
</dbReference>
<evidence type="ECO:0000256" key="9">
    <source>
        <dbReference type="SAM" id="Phobius"/>
    </source>
</evidence>
<dbReference type="AlphaFoldDB" id="A0A834XPQ8"/>
<sequence>MKHEKELMVTCFIINREKILELDNTLTNLINENMNNDKLSSIMLSPLLYYSNKLTMPIIISGYLVMATLYLQSVFFMIRQFKNNAESRIYILPYPTVYPYNIEGGSLLWVLHWIWETLCQFAFVQVGCTSDNLFGYYAINIVAQFRVLSYEIEYTNTDNYDEKQIRRFHEYFVIKHHKIIECCEILEYINGPIVLAMTVSTALILCTLIFQVNQMENITMGQMAFLAVYIWYKLMQAFLYAWAGEEIKIANEALRMAVYNSNWENNNTKLNSTYINMLLNQKCISIRACGLVEISAELFAKVLEKID</sequence>
<evidence type="ECO:0008006" key="12">
    <source>
        <dbReference type="Google" id="ProtNLM"/>
    </source>
</evidence>
<evidence type="ECO:0000256" key="1">
    <source>
        <dbReference type="ARBA" id="ARBA00004141"/>
    </source>
</evidence>
<evidence type="ECO:0000256" key="3">
    <source>
        <dbReference type="ARBA" id="ARBA00022692"/>
    </source>
</evidence>
<dbReference type="PANTHER" id="PTHR21137">
    <property type="entry name" value="ODORANT RECEPTOR"/>
    <property type="match status" value="1"/>
</dbReference>
<evidence type="ECO:0000256" key="5">
    <source>
        <dbReference type="ARBA" id="ARBA00022989"/>
    </source>
</evidence>
<keyword evidence="7" id="KW-0675">Receptor</keyword>
<dbReference type="GO" id="GO:0005549">
    <property type="term" value="F:odorant binding"/>
    <property type="evidence" value="ECO:0007669"/>
    <property type="project" value="InterPro"/>
</dbReference>
<protein>
    <recommendedName>
        <fullName evidence="12">Odorant receptor</fullName>
    </recommendedName>
</protein>
<comment type="caution">
    <text evidence="10">The sequence shown here is derived from an EMBL/GenBank/DDBJ whole genome shotgun (WGS) entry which is preliminary data.</text>
</comment>
<dbReference type="OrthoDB" id="7548151at2759"/>
<feature type="transmembrane region" description="Helical" evidence="9">
    <location>
        <begin position="224"/>
        <end position="243"/>
    </location>
</feature>
<dbReference type="Pfam" id="PF02949">
    <property type="entry name" value="7tm_6"/>
    <property type="match status" value="1"/>
</dbReference>
<gene>
    <name evidence="10" type="ORF">HCN44_007464</name>
</gene>
<accession>A0A834XPQ8</accession>
<keyword evidence="2" id="KW-0716">Sensory transduction</keyword>
<dbReference type="InterPro" id="IPR004117">
    <property type="entry name" value="7tm6_olfct_rcpt"/>
</dbReference>
<dbReference type="PANTHER" id="PTHR21137:SF26">
    <property type="entry name" value="ODORANT RECEPTOR 10A-RELATED"/>
    <property type="match status" value="1"/>
</dbReference>
<dbReference type="Proteomes" id="UP000639338">
    <property type="component" value="Unassembled WGS sequence"/>
</dbReference>
<keyword evidence="8" id="KW-0807">Transducer</keyword>